<accession>A0ACC1DH62</accession>
<reference evidence="1 2" key="1">
    <citation type="journal article" date="2021" name="Front. Genet.">
        <title>Chromosome-Level Genome Assembly Reveals Significant Gene Expansion in the Toll and IMD Signaling Pathways of Dendrolimus kikuchii.</title>
        <authorList>
            <person name="Zhou J."/>
            <person name="Wu P."/>
            <person name="Xiong Z."/>
            <person name="Liu N."/>
            <person name="Zhao N."/>
            <person name="Ji M."/>
            <person name="Qiu Y."/>
            <person name="Yang B."/>
        </authorList>
    </citation>
    <scope>NUCLEOTIDE SEQUENCE [LARGE SCALE GENOMIC DNA]</scope>
    <source>
        <strain evidence="1">Ann1</strain>
    </source>
</reference>
<evidence type="ECO:0000313" key="2">
    <source>
        <dbReference type="Proteomes" id="UP000824533"/>
    </source>
</evidence>
<sequence>MKDMFAEFSKQQDLRFSELQITMSNIRQQNLELSKNVELVSFKYDEFMSRISTLEKEREKDKKIINQLEDKVESLERKSRATGIEIRNIPITVGQNKENLSNLFLNLGKTLNVQIDKQAIRDIYRIKSKDTSNPIIVEMTTVIMKDNIIKAVKIFNKTNKKGEKLNTTDLDTRYPVKPIYISETLSQKTQKLFYLARIFQKNHGFSFCWTDNGIVYLRKNENTSQIRITSEADIDKLRLNF</sequence>
<organism evidence="1 2">
    <name type="scientific">Dendrolimus kikuchii</name>
    <dbReference type="NCBI Taxonomy" id="765133"/>
    <lineage>
        <taxon>Eukaryota</taxon>
        <taxon>Metazoa</taxon>
        <taxon>Ecdysozoa</taxon>
        <taxon>Arthropoda</taxon>
        <taxon>Hexapoda</taxon>
        <taxon>Insecta</taxon>
        <taxon>Pterygota</taxon>
        <taxon>Neoptera</taxon>
        <taxon>Endopterygota</taxon>
        <taxon>Lepidoptera</taxon>
        <taxon>Glossata</taxon>
        <taxon>Ditrysia</taxon>
        <taxon>Bombycoidea</taxon>
        <taxon>Lasiocampidae</taxon>
        <taxon>Dendrolimus</taxon>
    </lineage>
</organism>
<comment type="caution">
    <text evidence="1">The sequence shown here is derived from an EMBL/GenBank/DDBJ whole genome shotgun (WGS) entry which is preliminary data.</text>
</comment>
<gene>
    <name evidence="1" type="ORF">K1T71_001212</name>
</gene>
<keyword evidence="2" id="KW-1185">Reference proteome</keyword>
<dbReference type="EMBL" id="CM034388">
    <property type="protein sequence ID" value="KAJ0183236.1"/>
    <property type="molecule type" value="Genomic_DNA"/>
</dbReference>
<proteinExistence type="predicted"/>
<evidence type="ECO:0000313" key="1">
    <source>
        <dbReference type="EMBL" id="KAJ0183236.1"/>
    </source>
</evidence>
<protein>
    <submittedName>
        <fullName evidence="1">Uncharacterized protein</fullName>
    </submittedName>
</protein>
<dbReference type="Proteomes" id="UP000824533">
    <property type="component" value="Linkage Group LG02"/>
</dbReference>
<name>A0ACC1DH62_9NEOP</name>